<evidence type="ECO:0000313" key="12">
    <source>
        <dbReference type="Proteomes" id="UP000003374"/>
    </source>
</evidence>
<sequence>MQPQPSAIMAQTQAFDIDCTACPRLASFLRETRALYPAYYARPVPAFGPLDARLLVVGLAPGKHGANATGRPFTGDYAGILLYQTLFDTGFSNQARADRPDDGLELYDCRVTNAVRCLPPANKPSASEVNNCSRFLGYDLAATPSGGIVLALGRIAHEAVVRCEGYRLRDYPFAHGARHRLSRRRTLLDSYHCSRYNTQTRRLTAAMFYDVLCDARALLSAAKA</sequence>
<dbReference type="PANTHER" id="PTHR33693:SF3">
    <property type="entry name" value="TYPE-5 URACIL-DNA GLYCOSYLASE"/>
    <property type="match status" value="1"/>
</dbReference>
<dbReference type="InterPro" id="IPR051536">
    <property type="entry name" value="UDG_Type-4/5"/>
</dbReference>
<evidence type="ECO:0000256" key="4">
    <source>
        <dbReference type="ARBA" id="ARBA00022801"/>
    </source>
</evidence>
<dbReference type="InterPro" id="IPR005122">
    <property type="entry name" value="Uracil-DNA_glycosylase-like"/>
</dbReference>
<dbReference type="eggNOG" id="COG1573">
    <property type="taxonomic scope" value="Bacteria"/>
</dbReference>
<dbReference type="CDD" id="cd10031">
    <property type="entry name" value="UDG-F5_TTUDGB_like"/>
    <property type="match status" value="1"/>
</dbReference>
<gene>
    <name evidence="11" type="ORF">NB231_01569</name>
</gene>
<comment type="caution">
    <text evidence="11">The sequence shown here is derived from an EMBL/GenBank/DDBJ whole genome shotgun (WGS) entry which is preliminary data.</text>
</comment>
<feature type="domain" description="Uracil-DNA glycosylase-like" evidence="10">
    <location>
        <begin position="45"/>
        <end position="212"/>
    </location>
</feature>
<dbReference type="Pfam" id="PF03167">
    <property type="entry name" value="UDG"/>
    <property type="match status" value="1"/>
</dbReference>
<dbReference type="OrthoDB" id="5290748at2"/>
<keyword evidence="2" id="KW-0479">Metal-binding</keyword>
<name>A4BVT3_9GAMM</name>
<dbReference type="HOGENOM" id="CLU_083279_0_0_6"/>
<keyword evidence="3" id="KW-0227">DNA damage</keyword>
<dbReference type="AlphaFoldDB" id="A4BVT3"/>
<reference evidence="11 12" key="1">
    <citation type="submission" date="2006-02" db="EMBL/GenBank/DDBJ databases">
        <authorList>
            <person name="Waterbury J."/>
            <person name="Ferriera S."/>
            <person name="Johnson J."/>
            <person name="Kravitz S."/>
            <person name="Halpern A."/>
            <person name="Remington K."/>
            <person name="Beeson K."/>
            <person name="Tran B."/>
            <person name="Rogers Y.-H."/>
            <person name="Friedman R."/>
            <person name="Venter J.C."/>
        </authorList>
    </citation>
    <scope>NUCLEOTIDE SEQUENCE [LARGE SCALE GENOMIC DNA]</scope>
    <source>
        <strain evidence="11 12">Nb-231</strain>
    </source>
</reference>
<evidence type="ECO:0000256" key="8">
    <source>
        <dbReference type="ARBA" id="ARBA00023779"/>
    </source>
</evidence>
<dbReference type="Proteomes" id="UP000003374">
    <property type="component" value="Unassembled WGS sequence"/>
</dbReference>
<dbReference type="SMART" id="SM00987">
    <property type="entry name" value="UreE_C"/>
    <property type="match status" value="1"/>
</dbReference>
<dbReference type="InterPro" id="IPR036895">
    <property type="entry name" value="Uracil-DNA_glycosylase-like_sf"/>
</dbReference>
<evidence type="ECO:0000256" key="7">
    <source>
        <dbReference type="ARBA" id="ARBA00023204"/>
    </source>
</evidence>
<proteinExistence type="inferred from homology"/>
<evidence type="ECO:0000259" key="10">
    <source>
        <dbReference type="SMART" id="SM00986"/>
    </source>
</evidence>
<keyword evidence="7" id="KW-0234">DNA repair</keyword>
<protein>
    <recommendedName>
        <fullName evidence="9">Type-5 uracil-DNA glycosylase</fullName>
    </recommendedName>
</protein>
<comment type="similarity">
    <text evidence="8">Belongs to the uracil-DNA glycosylase (UDG) superfamily. Type 5 (UDGb) family.</text>
</comment>
<dbReference type="SUPFAM" id="SSF52141">
    <property type="entry name" value="Uracil-DNA glycosylase-like"/>
    <property type="match status" value="1"/>
</dbReference>
<evidence type="ECO:0000256" key="6">
    <source>
        <dbReference type="ARBA" id="ARBA00023014"/>
    </source>
</evidence>
<dbReference type="PANTHER" id="PTHR33693">
    <property type="entry name" value="TYPE-5 URACIL-DNA GLYCOSYLASE"/>
    <property type="match status" value="1"/>
</dbReference>
<dbReference type="GO" id="GO:0006284">
    <property type="term" value="P:base-excision repair"/>
    <property type="evidence" value="ECO:0007669"/>
    <property type="project" value="InterPro"/>
</dbReference>
<evidence type="ECO:0000256" key="5">
    <source>
        <dbReference type="ARBA" id="ARBA00023004"/>
    </source>
</evidence>
<dbReference type="GO" id="GO:0033958">
    <property type="term" value="F:DNA-deoxyinosine glycosylase activity"/>
    <property type="evidence" value="ECO:0007669"/>
    <property type="project" value="InterPro"/>
</dbReference>
<dbReference type="GO" id="GO:0004844">
    <property type="term" value="F:uracil DNA N-glycosylase activity"/>
    <property type="evidence" value="ECO:0007669"/>
    <property type="project" value="InterPro"/>
</dbReference>
<evidence type="ECO:0000256" key="9">
    <source>
        <dbReference type="ARBA" id="ARBA00023887"/>
    </source>
</evidence>
<evidence type="ECO:0000256" key="3">
    <source>
        <dbReference type="ARBA" id="ARBA00022763"/>
    </source>
</evidence>
<organism evidence="11 12">
    <name type="scientific">Nitrococcus mobilis Nb-231</name>
    <dbReference type="NCBI Taxonomy" id="314278"/>
    <lineage>
        <taxon>Bacteria</taxon>
        <taxon>Pseudomonadati</taxon>
        <taxon>Pseudomonadota</taxon>
        <taxon>Gammaproteobacteria</taxon>
        <taxon>Chromatiales</taxon>
        <taxon>Ectothiorhodospiraceae</taxon>
        <taxon>Nitrococcus</taxon>
    </lineage>
</organism>
<keyword evidence="4" id="KW-0378">Hydrolase</keyword>
<evidence type="ECO:0000256" key="2">
    <source>
        <dbReference type="ARBA" id="ARBA00022723"/>
    </source>
</evidence>
<dbReference type="Gene3D" id="3.40.470.10">
    <property type="entry name" value="Uracil-DNA glycosylase-like domain"/>
    <property type="match status" value="1"/>
</dbReference>
<dbReference type="InterPro" id="IPR044147">
    <property type="entry name" value="UdgB-like"/>
</dbReference>
<dbReference type="SMART" id="SM00986">
    <property type="entry name" value="UDG"/>
    <property type="match status" value="1"/>
</dbReference>
<evidence type="ECO:0000313" key="11">
    <source>
        <dbReference type="EMBL" id="EAR20172.1"/>
    </source>
</evidence>
<dbReference type="GO" id="GO:0046872">
    <property type="term" value="F:metal ion binding"/>
    <property type="evidence" value="ECO:0007669"/>
    <property type="project" value="UniProtKB-KW"/>
</dbReference>
<accession>A4BVT3</accession>
<evidence type="ECO:0000256" key="1">
    <source>
        <dbReference type="ARBA" id="ARBA00022485"/>
    </source>
</evidence>
<dbReference type="EMBL" id="AAOF01000032">
    <property type="protein sequence ID" value="EAR20172.1"/>
    <property type="molecule type" value="Genomic_DNA"/>
</dbReference>
<dbReference type="STRING" id="314278.NB231_01569"/>
<dbReference type="GO" id="GO:0051539">
    <property type="term" value="F:4 iron, 4 sulfur cluster binding"/>
    <property type="evidence" value="ECO:0007669"/>
    <property type="project" value="UniProtKB-KW"/>
</dbReference>
<keyword evidence="5" id="KW-0408">Iron</keyword>
<keyword evidence="6" id="KW-0411">Iron-sulfur</keyword>
<keyword evidence="1" id="KW-0004">4Fe-4S</keyword>
<keyword evidence="12" id="KW-1185">Reference proteome</keyword>